<sequence>MNISELLSYLLLIIIGYCMGKILLNSYESYESYDPPWDKCPRCGAVPPYKQVSWVNRGNHDDPFIDYCKKVGGKDKNSCESMFYKDAIIDDYKICRFDDTTQTCTSEGGLSCDYWSSKITGPFHLGCQPGYEIEMCCSQDMYP</sequence>
<proteinExistence type="predicted"/>
<organism evidence="1">
    <name type="scientific">viral metagenome</name>
    <dbReference type="NCBI Taxonomy" id="1070528"/>
    <lineage>
        <taxon>unclassified sequences</taxon>
        <taxon>metagenomes</taxon>
        <taxon>organismal metagenomes</taxon>
    </lineage>
</organism>
<dbReference type="EMBL" id="MN738839">
    <property type="protein sequence ID" value="QHT39236.1"/>
    <property type="molecule type" value="Genomic_DNA"/>
</dbReference>
<name>A0A6C0FBJ7_9ZZZZ</name>
<accession>A0A6C0FBJ7</accession>
<evidence type="ECO:0000313" key="1">
    <source>
        <dbReference type="EMBL" id="QHT39236.1"/>
    </source>
</evidence>
<reference evidence="1" key="1">
    <citation type="journal article" date="2020" name="Nature">
        <title>Giant virus diversity and host interactions through global metagenomics.</title>
        <authorList>
            <person name="Schulz F."/>
            <person name="Roux S."/>
            <person name="Paez-Espino D."/>
            <person name="Jungbluth S."/>
            <person name="Walsh D.A."/>
            <person name="Denef V.J."/>
            <person name="McMahon K.D."/>
            <person name="Konstantinidis K.T."/>
            <person name="Eloe-Fadrosh E.A."/>
            <person name="Kyrpides N.C."/>
            <person name="Woyke T."/>
        </authorList>
    </citation>
    <scope>NUCLEOTIDE SEQUENCE</scope>
    <source>
        <strain evidence="1">GVMAG-S-ERX556126-94</strain>
    </source>
</reference>
<protein>
    <submittedName>
        <fullName evidence="1">Uncharacterized protein</fullName>
    </submittedName>
</protein>
<dbReference type="AlphaFoldDB" id="A0A6C0FBJ7"/>